<feature type="transmembrane region" description="Helical" evidence="1">
    <location>
        <begin position="32"/>
        <end position="54"/>
    </location>
</feature>
<protein>
    <submittedName>
        <fullName evidence="2">Uncharacterized protein</fullName>
    </submittedName>
</protein>
<accession>A0AAX2DQH7</accession>
<evidence type="ECO:0000313" key="2">
    <source>
        <dbReference type="EMBL" id="SDW91715.1"/>
    </source>
</evidence>
<dbReference type="Proteomes" id="UP000183610">
    <property type="component" value="Unassembled WGS sequence"/>
</dbReference>
<comment type="caution">
    <text evidence="2">The sequence shown here is derived from an EMBL/GenBank/DDBJ whole genome shotgun (WGS) entry which is preliminary data.</text>
</comment>
<evidence type="ECO:0000313" key="3">
    <source>
        <dbReference type="Proteomes" id="UP000183610"/>
    </source>
</evidence>
<organism evidence="2 3">
    <name type="scientific">Listeria ivanovii</name>
    <dbReference type="NCBI Taxonomy" id="1638"/>
    <lineage>
        <taxon>Bacteria</taxon>
        <taxon>Bacillati</taxon>
        <taxon>Bacillota</taxon>
        <taxon>Bacilli</taxon>
        <taxon>Bacillales</taxon>
        <taxon>Listeriaceae</taxon>
        <taxon>Listeria</taxon>
    </lineage>
</organism>
<feature type="transmembrane region" description="Helical" evidence="1">
    <location>
        <begin position="5"/>
        <end position="20"/>
    </location>
</feature>
<evidence type="ECO:0000256" key="1">
    <source>
        <dbReference type="SAM" id="Phobius"/>
    </source>
</evidence>
<keyword evidence="1" id="KW-0472">Membrane</keyword>
<proteinExistence type="predicted"/>
<reference evidence="2 3" key="1">
    <citation type="submission" date="2016-10" db="EMBL/GenBank/DDBJ databases">
        <authorList>
            <person name="Varghese N."/>
            <person name="Submissions S."/>
        </authorList>
    </citation>
    <scope>NUCLEOTIDE SEQUENCE [LARGE SCALE GENOMIC DNA]</scope>
    <source>
        <strain evidence="2 3">ATCC 49954</strain>
    </source>
</reference>
<keyword evidence="1" id="KW-1133">Transmembrane helix</keyword>
<dbReference type="EMBL" id="FNMX01000008">
    <property type="protein sequence ID" value="SDW91715.1"/>
    <property type="molecule type" value="Genomic_DNA"/>
</dbReference>
<sequence length="56" mass="6153">MAISIAALINLVIIAVLYLIKRNKKDTGFKVIFAVILCTFSVVMYAYLAVYIGLLG</sequence>
<keyword evidence="1" id="KW-0812">Transmembrane</keyword>
<name>A0AAX2DQH7_LISIV</name>
<gene>
    <name evidence="2" type="ORF">SAMN05421782_10836</name>
</gene>
<dbReference type="AlphaFoldDB" id="A0AAX2DQH7"/>
<dbReference type="RefSeq" id="WP_003718437.1">
    <property type="nucleotide sequence ID" value="NZ_FNMX01000008.1"/>
</dbReference>